<dbReference type="OrthoDB" id="3267646at2"/>
<proteinExistence type="predicted"/>
<dbReference type="PANTHER" id="PTHR36974:SF1">
    <property type="entry name" value="DOXX FAMILY MEMBRANE PROTEIN"/>
    <property type="match status" value="1"/>
</dbReference>
<protein>
    <recommendedName>
        <fullName evidence="3">DoxX family protein</fullName>
    </recommendedName>
</protein>
<accession>A0A364V8L5</accession>
<evidence type="ECO:0000313" key="1">
    <source>
        <dbReference type="EMBL" id="RAV33000.1"/>
    </source>
</evidence>
<gene>
    <name evidence="1" type="ORF">CWC39_10040</name>
</gene>
<name>A0A364V8L5_9CORY</name>
<sequence length="127" mass="13875">MSLDRGDNIPAAIWATAFGGAGILHMVRPAFFDNIVPEELPGTQRDWSLGSGVMELGLSTLLIASFAKPQLRPVLGKACALFLLAVWPGNIKMAWDWRSAKPIARAIAFIRVPLQIPMMKHALKIGR</sequence>
<organism evidence="1 2">
    <name type="scientific">Corynebacterium heidelbergense</name>
    <dbReference type="NCBI Taxonomy" id="2055947"/>
    <lineage>
        <taxon>Bacteria</taxon>
        <taxon>Bacillati</taxon>
        <taxon>Actinomycetota</taxon>
        <taxon>Actinomycetes</taxon>
        <taxon>Mycobacteriales</taxon>
        <taxon>Corynebacteriaceae</taxon>
        <taxon>Corynebacterium</taxon>
    </lineage>
</organism>
<dbReference type="PANTHER" id="PTHR36974">
    <property type="entry name" value="MEMBRANE PROTEIN-RELATED"/>
    <property type="match status" value="1"/>
</dbReference>
<dbReference type="Proteomes" id="UP000251047">
    <property type="component" value="Unassembled WGS sequence"/>
</dbReference>
<reference evidence="1 2" key="1">
    <citation type="journal article" date="2018" name="Syst. Appl. Microbiol.">
        <title>Corynebacterium heidelbergense sp. nov., isolated from the preen glands of Egyptian geese (Alopochen aegyptiacus).</title>
        <authorList>
            <person name="Braun M.S."/>
            <person name="Wang E."/>
            <person name="Zimmermann S."/>
            <person name="Wink M."/>
        </authorList>
    </citation>
    <scope>NUCLEOTIDE SEQUENCE [LARGE SCALE GENOMIC DNA]</scope>
    <source>
        <strain evidence="1 2">DSM 104638</strain>
    </source>
</reference>
<evidence type="ECO:0008006" key="3">
    <source>
        <dbReference type="Google" id="ProtNLM"/>
    </source>
</evidence>
<dbReference type="EMBL" id="PHQP01000120">
    <property type="protein sequence ID" value="RAV33000.1"/>
    <property type="molecule type" value="Genomic_DNA"/>
</dbReference>
<comment type="caution">
    <text evidence="1">The sequence shown here is derived from an EMBL/GenBank/DDBJ whole genome shotgun (WGS) entry which is preliminary data.</text>
</comment>
<dbReference type="AlphaFoldDB" id="A0A364V8L5"/>
<dbReference type="RefSeq" id="WP_112770320.1">
    <property type="nucleotide sequence ID" value="NZ_CP063191.1"/>
</dbReference>
<evidence type="ECO:0000313" key="2">
    <source>
        <dbReference type="Proteomes" id="UP000251047"/>
    </source>
</evidence>